<name>A0A8D5ZLR9_9BACL</name>
<proteinExistence type="predicted"/>
<accession>A0A8D5ZLR9</accession>
<dbReference type="GO" id="GO:0003824">
    <property type="term" value="F:catalytic activity"/>
    <property type="evidence" value="ECO:0007669"/>
    <property type="project" value="InterPro"/>
</dbReference>
<evidence type="ECO:0000313" key="1">
    <source>
        <dbReference type="EMBL" id="BCU80880.1"/>
    </source>
</evidence>
<keyword evidence="2" id="KW-1185">Reference proteome</keyword>
<sequence>MDRIEEMPINRLLTEMAMKTFPSPKAGSSLALTLAMACALLELVIADRGEERAVPPGRDWHSDVLHVREWRRDALLLGEADMSEVIRLFRDHPGTAEANPLSSPTPVARLQALAETVMETGIPYLDHAGDKKSDVVTVLLQARAVWLGAHHIRCYNRNKTMEAPLTKSVRLTKVRLWDERLEMAMQTIEMTSKDT</sequence>
<dbReference type="AlphaFoldDB" id="A0A8D5ZLR9"/>
<dbReference type="Gene3D" id="1.20.120.680">
    <property type="entry name" value="Formiminotetrahydrofolate cyclodeaminase monomer, up-and-down helical bundle"/>
    <property type="match status" value="1"/>
</dbReference>
<evidence type="ECO:0000313" key="2">
    <source>
        <dbReference type="Proteomes" id="UP000677436"/>
    </source>
</evidence>
<dbReference type="InterPro" id="IPR036178">
    <property type="entry name" value="Formintransfe-cycloase-like_sf"/>
</dbReference>
<organism evidence="1 2">
    <name type="scientific">Polycladomyces abyssicola</name>
    <dbReference type="NCBI Taxonomy" id="1125966"/>
    <lineage>
        <taxon>Bacteria</taxon>
        <taxon>Bacillati</taxon>
        <taxon>Bacillota</taxon>
        <taxon>Bacilli</taxon>
        <taxon>Bacillales</taxon>
        <taxon>Thermoactinomycetaceae</taxon>
        <taxon>Polycladomyces</taxon>
    </lineage>
</organism>
<dbReference type="EMBL" id="AP024601">
    <property type="protein sequence ID" value="BCU80880.1"/>
    <property type="molecule type" value="Genomic_DNA"/>
</dbReference>
<gene>
    <name evidence="1" type="ORF">JIR001_06630</name>
</gene>
<dbReference type="Proteomes" id="UP000677436">
    <property type="component" value="Chromosome"/>
</dbReference>
<protein>
    <submittedName>
        <fullName evidence="1">Uncharacterized protein</fullName>
    </submittedName>
</protein>
<reference evidence="1" key="2">
    <citation type="journal article" date="2021" name="Microbiol. Resour. Announc.">
        <title>Complete Genome Sequence of Polycladomyces abyssicola JIR-001T, Isolated from Hemipelagic Sediment in Deep Seawater.</title>
        <authorList>
            <person name="Tsubouchi T."/>
            <person name="Kaneko Y."/>
        </authorList>
    </citation>
    <scope>NUCLEOTIDE SEQUENCE</scope>
    <source>
        <strain evidence="1">JIR-001</strain>
    </source>
</reference>
<dbReference type="RefSeq" id="WP_212774186.1">
    <property type="nucleotide sequence ID" value="NZ_AP024601.1"/>
</dbReference>
<dbReference type="KEGG" id="pabs:JIR001_06630"/>
<reference evidence="1" key="1">
    <citation type="journal article" date="2013" name="Int. J. Syst. Evol. Microbiol.">
        <title>Polycladomyces abyssicola gen. nov., sp. nov., a thermophilic filamentous bacterium isolated from hemipelagic sediment.</title>
        <authorList>
            <person name="Tsubouchi T."/>
            <person name="Shimane Y."/>
            <person name="Mori K."/>
            <person name="Usui K."/>
            <person name="Hiraki T."/>
            <person name="Tame A."/>
            <person name="Uematsu K."/>
            <person name="Maruyama T."/>
            <person name="Hatada Y."/>
        </authorList>
    </citation>
    <scope>NUCLEOTIDE SEQUENCE</scope>
    <source>
        <strain evidence="1">JIR-001</strain>
    </source>
</reference>